<proteinExistence type="predicted"/>
<gene>
    <name evidence="5" type="ORF">skT53_00890</name>
</gene>
<dbReference type="PANTHER" id="PTHR42711:SF1">
    <property type="entry name" value="ABC-TRANSPORT PROTEIN, ATP-BINDING COMPONENT"/>
    <property type="match status" value="1"/>
</dbReference>
<dbReference type="Proteomes" id="UP000593802">
    <property type="component" value="Chromosome"/>
</dbReference>
<dbReference type="PANTHER" id="PTHR42711">
    <property type="entry name" value="ABC TRANSPORTER ATP-BINDING PROTEIN"/>
    <property type="match status" value="1"/>
</dbReference>
<keyword evidence="1" id="KW-0813">Transport</keyword>
<evidence type="ECO:0000313" key="5">
    <source>
        <dbReference type="EMBL" id="BCJ85104.1"/>
    </source>
</evidence>
<dbReference type="InterPro" id="IPR017871">
    <property type="entry name" value="ABC_transporter-like_CS"/>
</dbReference>
<evidence type="ECO:0000256" key="1">
    <source>
        <dbReference type="ARBA" id="ARBA00022448"/>
    </source>
</evidence>
<organism evidence="5 6">
    <name type="scientific">Effusibacillus dendaii</name>
    <dbReference type="NCBI Taxonomy" id="2743772"/>
    <lineage>
        <taxon>Bacteria</taxon>
        <taxon>Bacillati</taxon>
        <taxon>Bacillota</taxon>
        <taxon>Bacilli</taxon>
        <taxon>Bacillales</taxon>
        <taxon>Alicyclobacillaceae</taxon>
        <taxon>Effusibacillus</taxon>
    </lineage>
</organism>
<sequence>MEIIQVHELRKEFRRLIPKKGPFASIRNLWNNDYTVHTAVNNISFHIDKGELVGYIGPNGAGKSTSIKMLTGILVPTSGLIEVAGLVPHQQRKEHAANIGVVFGQKTQLWWDIPPIESYRVLKTIYKIPDAVYRKNLDRFRELLDLHEFENTPVRQLSLGQRMRADLAAALLHDPEILFLDEPTIGVDVLAKEKLRTFIREINQDRKVTVLLTTHDMTDIEKLCNRMMIIDDGAILYDGTIESLKNNFGGERVLVIELEETLNPQQLHLPFARLIRQEGTRIWLSFDKEQISASRLITELADLHRIRDLSVEEPEIESIVRQIYQSGLERKKEGTHAAVLDI</sequence>
<evidence type="ECO:0000256" key="3">
    <source>
        <dbReference type="ARBA" id="ARBA00022840"/>
    </source>
</evidence>
<dbReference type="PROSITE" id="PS50893">
    <property type="entry name" value="ABC_TRANSPORTER_2"/>
    <property type="match status" value="1"/>
</dbReference>
<dbReference type="GO" id="GO:0016887">
    <property type="term" value="F:ATP hydrolysis activity"/>
    <property type="evidence" value="ECO:0007669"/>
    <property type="project" value="InterPro"/>
</dbReference>
<dbReference type="InterPro" id="IPR050763">
    <property type="entry name" value="ABC_transporter_ATP-binding"/>
</dbReference>
<keyword evidence="3 5" id="KW-0067">ATP-binding</keyword>
<dbReference type="SMART" id="SM00382">
    <property type="entry name" value="AAA"/>
    <property type="match status" value="1"/>
</dbReference>
<dbReference type="EMBL" id="AP023366">
    <property type="protein sequence ID" value="BCJ85104.1"/>
    <property type="molecule type" value="Genomic_DNA"/>
</dbReference>
<dbReference type="AlphaFoldDB" id="A0A7I8D4U3"/>
<keyword evidence="6" id="KW-1185">Reference proteome</keyword>
<keyword evidence="2" id="KW-0547">Nucleotide-binding</keyword>
<name>A0A7I8D4U3_9BACL</name>
<feature type="domain" description="ABC transporter" evidence="4">
    <location>
        <begin position="24"/>
        <end position="257"/>
    </location>
</feature>
<dbReference type="SUPFAM" id="SSF52540">
    <property type="entry name" value="P-loop containing nucleoside triphosphate hydrolases"/>
    <property type="match status" value="1"/>
</dbReference>
<evidence type="ECO:0000259" key="4">
    <source>
        <dbReference type="PROSITE" id="PS50893"/>
    </source>
</evidence>
<dbReference type="InterPro" id="IPR003593">
    <property type="entry name" value="AAA+_ATPase"/>
</dbReference>
<evidence type="ECO:0000256" key="2">
    <source>
        <dbReference type="ARBA" id="ARBA00022741"/>
    </source>
</evidence>
<protein>
    <submittedName>
        <fullName evidence="5">ABC transporter ATP-binding protein</fullName>
    </submittedName>
</protein>
<dbReference type="KEGG" id="eff:skT53_00890"/>
<dbReference type="InterPro" id="IPR003439">
    <property type="entry name" value="ABC_transporter-like_ATP-bd"/>
</dbReference>
<dbReference type="InterPro" id="IPR027417">
    <property type="entry name" value="P-loop_NTPase"/>
</dbReference>
<reference evidence="5 6" key="1">
    <citation type="submission" date="2020-08" db="EMBL/GenBank/DDBJ databases">
        <title>Complete Genome Sequence of Effusibacillus dendaii Strain skT53, Isolated from Farmland soil.</title>
        <authorList>
            <person name="Konishi T."/>
            <person name="Kawasaki H."/>
        </authorList>
    </citation>
    <scope>NUCLEOTIDE SEQUENCE [LARGE SCALE GENOMIC DNA]</scope>
    <source>
        <strain evidence="6">skT53</strain>
    </source>
</reference>
<evidence type="ECO:0000313" key="6">
    <source>
        <dbReference type="Proteomes" id="UP000593802"/>
    </source>
</evidence>
<accession>A0A7I8D4U3</accession>
<dbReference type="PROSITE" id="PS00211">
    <property type="entry name" value="ABC_TRANSPORTER_1"/>
    <property type="match status" value="1"/>
</dbReference>
<dbReference type="RefSeq" id="WP_200759267.1">
    <property type="nucleotide sequence ID" value="NZ_AP023366.1"/>
</dbReference>
<dbReference type="Gene3D" id="3.40.50.300">
    <property type="entry name" value="P-loop containing nucleotide triphosphate hydrolases"/>
    <property type="match status" value="1"/>
</dbReference>
<dbReference type="Pfam" id="PF00005">
    <property type="entry name" value="ABC_tran"/>
    <property type="match status" value="1"/>
</dbReference>
<dbReference type="GO" id="GO:0005524">
    <property type="term" value="F:ATP binding"/>
    <property type="evidence" value="ECO:0007669"/>
    <property type="project" value="UniProtKB-KW"/>
</dbReference>